<dbReference type="RefSeq" id="WP_103880766.1">
    <property type="nucleotide sequence ID" value="NZ_FNVG01000012.1"/>
</dbReference>
<dbReference type="Proteomes" id="UP000236721">
    <property type="component" value="Unassembled WGS sequence"/>
</dbReference>
<keyword evidence="3" id="KW-1185">Reference proteome</keyword>
<evidence type="ECO:0000313" key="3">
    <source>
        <dbReference type="Proteomes" id="UP000236721"/>
    </source>
</evidence>
<dbReference type="AlphaFoldDB" id="A0A1H5ZK75"/>
<accession>A0A1H5ZK75</accession>
<sequence>MKILPKLFPLMLMFILPVSSSYAASSPEPTARQAQTEQYALMVASGKLLSLSKWKVEVDFGQALEIGIKNKDLLRDDNGNTLSFNSPMDALNFMNSQGWTLVSATTTDNRFTAVIKRPIHKTSDTQ</sequence>
<reference evidence="3" key="1">
    <citation type="submission" date="2016-10" db="EMBL/GenBank/DDBJ databases">
        <authorList>
            <person name="Varghese N."/>
            <person name="Submissions S."/>
        </authorList>
    </citation>
    <scope>NUCLEOTIDE SEQUENCE [LARGE SCALE GENOMIC DNA]</scope>
    <source>
        <strain evidence="3">CGMCC 1.7062</strain>
    </source>
</reference>
<proteinExistence type="predicted"/>
<keyword evidence="1" id="KW-0732">Signal</keyword>
<dbReference type="OrthoDB" id="5873496at2"/>
<organism evidence="2 3">
    <name type="scientific">Vibrio hangzhouensis</name>
    <dbReference type="NCBI Taxonomy" id="462991"/>
    <lineage>
        <taxon>Bacteria</taxon>
        <taxon>Pseudomonadati</taxon>
        <taxon>Pseudomonadota</taxon>
        <taxon>Gammaproteobacteria</taxon>
        <taxon>Vibrionales</taxon>
        <taxon>Vibrionaceae</taxon>
        <taxon>Vibrio</taxon>
    </lineage>
</organism>
<gene>
    <name evidence="2" type="ORF">SAMN04488244_1122</name>
</gene>
<evidence type="ECO:0000313" key="2">
    <source>
        <dbReference type="EMBL" id="SEG36394.1"/>
    </source>
</evidence>
<protein>
    <submittedName>
        <fullName evidence="2">Uncharacterized protein</fullName>
    </submittedName>
</protein>
<feature type="chain" id="PRO_5009291616" evidence="1">
    <location>
        <begin position="24"/>
        <end position="126"/>
    </location>
</feature>
<evidence type="ECO:0000256" key="1">
    <source>
        <dbReference type="SAM" id="SignalP"/>
    </source>
</evidence>
<name>A0A1H5ZK75_9VIBR</name>
<feature type="signal peptide" evidence="1">
    <location>
        <begin position="1"/>
        <end position="23"/>
    </location>
</feature>
<dbReference type="EMBL" id="FNVG01000012">
    <property type="protein sequence ID" value="SEG36394.1"/>
    <property type="molecule type" value="Genomic_DNA"/>
</dbReference>